<accession>A0A9Q5SPM0</accession>
<gene>
    <name evidence="1" type="ORF">B5F96_14960</name>
</gene>
<dbReference type="AlphaFoldDB" id="A0A9Q5SPM0"/>
<dbReference type="EMBL" id="NFIJ01000020">
    <property type="protein sequence ID" value="OUO03659.1"/>
    <property type="molecule type" value="Genomic_DNA"/>
</dbReference>
<comment type="caution">
    <text evidence="1">The sequence shown here is derived from an EMBL/GenBank/DDBJ whole genome shotgun (WGS) entry which is preliminary data.</text>
</comment>
<sequence>MRGRKRTDLINQTFIGLVLMRSREGRGNRIVSTHPHLQRRINKKTKIWKIKDRLSTKNACRKASPAGIS</sequence>
<evidence type="ECO:0000313" key="1">
    <source>
        <dbReference type="EMBL" id="OUO03659.1"/>
    </source>
</evidence>
<protein>
    <submittedName>
        <fullName evidence="1">Uncharacterized protein</fullName>
    </submittedName>
</protein>
<proteinExistence type="predicted"/>
<organism evidence="1 2">
    <name type="scientific">Parabacteroides johnsonii</name>
    <dbReference type="NCBI Taxonomy" id="387661"/>
    <lineage>
        <taxon>Bacteria</taxon>
        <taxon>Pseudomonadati</taxon>
        <taxon>Bacteroidota</taxon>
        <taxon>Bacteroidia</taxon>
        <taxon>Bacteroidales</taxon>
        <taxon>Tannerellaceae</taxon>
        <taxon>Parabacteroides</taxon>
    </lineage>
</organism>
<dbReference type="Proteomes" id="UP000195975">
    <property type="component" value="Unassembled WGS sequence"/>
</dbReference>
<name>A0A9Q5SPM0_9BACT</name>
<evidence type="ECO:0000313" key="2">
    <source>
        <dbReference type="Proteomes" id="UP000195975"/>
    </source>
</evidence>
<reference evidence="2" key="1">
    <citation type="submission" date="2017-04" db="EMBL/GenBank/DDBJ databases">
        <title>Function of individual gut microbiota members based on whole genome sequencing of pure cultures obtained from chicken caecum.</title>
        <authorList>
            <person name="Medvecky M."/>
            <person name="Cejkova D."/>
            <person name="Polansky O."/>
            <person name="Karasova D."/>
            <person name="Kubasova T."/>
            <person name="Cizek A."/>
            <person name="Rychlik I."/>
        </authorList>
    </citation>
    <scope>NUCLEOTIDE SEQUENCE [LARGE SCALE GENOMIC DNA]</scope>
    <source>
        <strain evidence="2">An42</strain>
    </source>
</reference>